<evidence type="ECO:0000313" key="8">
    <source>
        <dbReference type="EMBL" id="MDR6301236.1"/>
    </source>
</evidence>
<dbReference type="PRINTS" id="PR00147">
    <property type="entry name" value="DNAPHOTLYASE"/>
</dbReference>
<comment type="cofactor">
    <cofactor evidence="6">
        <name>(6R)-5,10-methylene-5,6,7,8-tetrahydrofolate</name>
        <dbReference type="ChEBI" id="CHEBI:15636"/>
    </cofactor>
    <text evidence="6">Binds 1 5,10-methenyltetrahydrofolate (MTHF) per subunit.</text>
</comment>
<comment type="cofactor">
    <cofactor evidence="6">
        <name>FAD</name>
        <dbReference type="ChEBI" id="CHEBI:57692"/>
    </cofactor>
    <text evidence="6">Binds 1 FAD per subunit.</text>
</comment>
<comment type="function">
    <text evidence="6">May have a photoreceptor function.</text>
</comment>
<comment type="caution">
    <text evidence="8">The sequence shown here is derived from an EMBL/GenBank/DDBJ whole genome shotgun (WGS) entry which is preliminary data.</text>
</comment>
<dbReference type="Pfam" id="PF00875">
    <property type="entry name" value="DNA_photolyase"/>
    <property type="match status" value="1"/>
</dbReference>
<reference evidence="8 9" key="1">
    <citation type="submission" date="2023-07" db="EMBL/GenBank/DDBJ databases">
        <title>Genomic Encyclopedia of Type Strains, Phase IV (KMG-IV): sequencing the most valuable type-strain genomes for metagenomic binning, comparative biology and taxonomic classification.</title>
        <authorList>
            <person name="Goeker M."/>
        </authorList>
    </citation>
    <scope>NUCLEOTIDE SEQUENCE [LARGE SCALE GENOMIC DNA]</scope>
    <source>
        <strain evidence="8 9">DSM 102814</strain>
    </source>
</reference>
<dbReference type="SUPFAM" id="SSF52425">
    <property type="entry name" value="Cryptochrome/photolyase, N-terminal domain"/>
    <property type="match status" value="1"/>
</dbReference>
<keyword evidence="3 6" id="KW-0285">Flavoprotein</keyword>
<keyword evidence="8" id="KW-0456">Lyase</keyword>
<dbReference type="Proteomes" id="UP001257659">
    <property type="component" value="Unassembled WGS sequence"/>
</dbReference>
<name>A0ABU1K7F3_9FLAO</name>
<evidence type="ECO:0000256" key="2">
    <source>
        <dbReference type="ARBA" id="ARBA00017881"/>
    </source>
</evidence>
<evidence type="ECO:0000256" key="3">
    <source>
        <dbReference type="ARBA" id="ARBA00022630"/>
    </source>
</evidence>
<dbReference type="NCBIfam" id="TIGR02765">
    <property type="entry name" value="crypto_DASH"/>
    <property type="match status" value="1"/>
</dbReference>
<evidence type="ECO:0000256" key="6">
    <source>
        <dbReference type="RuleBase" id="RU367151"/>
    </source>
</evidence>
<dbReference type="PROSITE" id="PS51645">
    <property type="entry name" value="PHR_CRY_ALPHA_BETA"/>
    <property type="match status" value="1"/>
</dbReference>
<dbReference type="RefSeq" id="WP_309728401.1">
    <property type="nucleotide sequence ID" value="NZ_JAVDQA010000005.1"/>
</dbReference>
<dbReference type="SUPFAM" id="SSF48173">
    <property type="entry name" value="Cryptochrome/photolyase FAD-binding domain"/>
    <property type="match status" value="1"/>
</dbReference>
<evidence type="ECO:0000256" key="1">
    <source>
        <dbReference type="ARBA" id="ARBA00005862"/>
    </source>
</evidence>
<dbReference type="PANTHER" id="PTHR11455">
    <property type="entry name" value="CRYPTOCHROME"/>
    <property type="match status" value="1"/>
</dbReference>
<dbReference type="Gene3D" id="1.10.579.10">
    <property type="entry name" value="DNA Cyclobutane Dipyrimidine Photolyase, subunit A, domain 3"/>
    <property type="match status" value="1"/>
</dbReference>
<dbReference type="GO" id="GO:0003904">
    <property type="term" value="F:deoxyribodipyrimidine photo-lyase activity"/>
    <property type="evidence" value="ECO:0007669"/>
    <property type="project" value="UniProtKB-EC"/>
</dbReference>
<evidence type="ECO:0000256" key="5">
    <source>
        <dbReference type="ARBA" id="ARBA00022991"/>
    </source>
</evidence>
<dbReference type="Pfam" id="PF03441">
    <property type="entry name" value="FAD_binding_7"/>
    <property type="match status" value="1"/>
</dbReference>
<dbReference type="InterPro" id="IPR014729">
    <property type="entry name" value="Rossmann-like_a/b/a_fold"/>
</dbReference>
<keyword evidence="4 6" id="KW-0274">FAD</keyword>
<sequence>MPEKQKQSCNVVWFRNDLRIHDNSSLTNAMKTSKKVIAVYCFDPRNFEETEFGFKKTEKFRAQFLLETVKNLQQNLKEKLNVDLFLYHDYPEKVFKSLAEKYSIEEIFLQKEWTQEEIYIQQKVAEILPKVKFKESYNQFLFHPEDIPYENFQNIPEVFTNFRKKCEYHVNVRPPESLPQPQDENFLGENTTTIPTLENLSLQNFQIDSRSAFTFKGGEDEALKRIQHYFWKTCQLQHYKETRNQLLGADYSSKLSAWLANGSISAKTIYWEVKKFEKQIEKNDSTYWLIFELIWRDFFKYISLKHGNKIFQLSGILNKKLDWNYDKKTLQNWINGETKEPFVNANMKEIATTGFMSNRGRQNVNSFWAKELKQDWRIGAAYFESLLVDYDVHSNWGNWMYNSGVGNDPRDRKFNIQSQAKRYDPNQKYQQTWLGGQKELF</sequence>
<accession>A0ABU1K7F3</accession>
<dbReference type="InterPro" id="IPR006050">
    <property type="entry name" value="DNA_photolyase_N"/>
</dbReference>
<dbReference type="InterPro" id="IPR036134">
    <property type="entry name" value="Crypto/Photolyase_FAD-like_sf"/>
</dbReference>
<dbReference type="Gene3D" id="1.25.40.80">
    <property type="match status" value="1"/>
</dbReference>
<evidence type="ECO:0000313" key="9">
    <source>
        <dbReference type="Proteomes" id="UP001257659"/>
    </source>
</evidence>
<dbReference type="Gene3D" id="3.40.50.620">
    <property type="entry name" value="HUPs"/>
    <property type="match status" value="1"/>
</dbReference>
<dbReference type="InterPro" id="IPR014133">
    <property type="entry name" value="Cry_DASH"/>
</dbReference>
<dbReference type="InterPro" id="IPR036155">
    <property type="entry name" value="Crypto/Photolyase_N_sf"/>
</dbReference>
<evidence type="ECO:0000259" key="7">
    <source>
        <dbReference type="PROSITE" id="PS51645"/>
    </source>
</evidence>
<organism evidence="8 9">
    <name type="scientific">Mesonia maritima</name>
    <dbReference type="NCBI Taxonomy" id="1793873"/>
    <lineage>
        <taxon>Bacteria</taxon>
        <taxon>Pseudomonadati</taxon>
        <taxon>Bacteroidota</taxon>
        <taxon>Flavobacteriia</taxon>
        <taxon>Flavobacteriales</taxon>
        <taxon>Flavobacteriaceae</taxon>
        <taxon>Mesonia</taxon>
    </lineage>
</organism>
<feature type="domain" description="Photolyase/cryptochrome alpha/beta" evidence="7">
    <location>
        <begin position="8"/>
        <end position="141"/>
    </location>
</feature>
<dbReference type="PANTHER" id="PTHR11455:SF22">
    <property type="entry name" value="CRYPTOCHROME DASH"/>
    <property type="match status" value="1"/>
</dbReference>
<keyword evidence="9" id="KW-1185">Reference proteome</keyword>
<evidence type="ECO:0000256" key="4">
    <source>
        <dbReference type="ARBA" id="ARBA00022827"/>
    </source>
</evidence>
<keyword evidence="5 6" id="KW-0157">Chromophore</keyword>
<gene>
    <name evidence="8" type="ORF">GGR31_001887</name>
</gene>
<proteinExistence type="inferred from homology"/>
<protein>
    <recommendedName>
        <fullName evidence="2 6">Cryptochrome DASH</fullName>
    </recommendedName>
</protein>
<dbReference type="InterPro" id="IPR005101">
    <property type="entry name" value="Cryptochr/Photolyase_FAD-bd"/>
</dbReference>
<comment type="similarity">
    <text evidence="1 6">Belongs to the DNA photolyase class-1 family.</text>
</comment>
<dbReference type="EMBL" id="JAVDQA010000005">
    <property type="protein sequence ID" value="MDR6301236.1"/>
    <property type="molecule type" value="Genomic_DNA"/>
</dbReference>
<dbReference type="InterPro" id="IPR002081">
    <property type="entry name" value="Cryptochrome/DNA_photolyase_1"/>
</dbReference>